<dbReference type="GO" id="GO:0008270">
    <property type="term" value="F:zinc ion binding"/>
    <property type="evidence" value="ECO:0007669"/>
    <property type="project" value="InterPro"/>
</dbReference>
<evidence type="ECO:0000259" key="3">
    <source>
        <dbReference type="SMART" id="SM00906"/>
    </source>
</evidence>
<dbReference type="InterPro" id="IPR010839">
    <property type="entry name" value="AtuA_N"/>
</dbReference>
<evidence type="ECO:0000313" key="4">
    <source>
        <dbReference type="EMBL" id="KAF4952462.1"/>
    </source>
</evidence>
<dbReference type="AlphaFoldDB" id="A0A8H4T6U9"/>
<dbReference type="PANTHER" id="PTHR47585:SF1">
    <property type="entry name" value="DUF1446 DOMAIN-CONTAINING PROTEIN"/>
    <property type="match status" value="1"/>
</dbReference>
<keyword evidence="1" id="KW-0539">Nucleus</keyword>
<organism evidence="4 5">
    <name type="scientific">Fusarium gaditjirri</name>
    <dbReference type="NCBI Taxonomy" id="282569"/>
    <lineage>
        <taxon>Eukaryota</taxon>
        <taxon>Fungi</taxon>
        <taxon>Dikarya</taxon>
        <taxon>Ascomycota</taxon>
        <taxon>Pezizomycotina</taxon>
        <taxon>Sordariomycetes</taxon>
        <taxon>Hypocreomycetidae</taxon>
        <taxon>Hypocreales</taxon>
        <taxon>Nectriaceae</taxon>
        <taxon>Fusarium</taxon>
        <taxon>Fusarium nisikadoi species complex</taxon>
    </lineage>
</organism>
<protein>
    <recommendedName>
        <fullName evidence="3">Xylanolytic transcriptional activator regulatory domain-containing protein</fullName>
    </recommendedName>
</protein>
<feature type="compositionally biased region" description="Polar residues" evidence="2">
    <location>
        <begin position="670"/>
        <end position="687"/>
    </location>
</feature>
<dbReference type="Pfam" id="PF23544">
    <property type="entry name" value="AtuA_ferredoxin"/>
    <property type="match status" value="1"/>
</dbReference>
<dbReference type="GO" id="GO:0006351">
    <property type="term" value="P:DNA-templated transcription"/>
    <property type="evidence" value="ECO:0007669"/>
    <property type="project" value="InterPro"/>
</dbReference>
<dbReference type="OrthoDB" id="10265871at2759"/>
<feature type="compositionally biased region" description="Basic and acidic residues" evidence="2">
    <location>
        <begin position="601"/>
        <end position="614"/>
    </location>
</feature>
<dbReference type="Pfam" id="PF07287">
    <property type="entry name" value="AtuA"/>
    <property type="match status" value="1"/>
</dbReference>
<dbReference type="Pfam" id="PF04082">
    <property type="entry name" value="Fungal_trans"/>
    <property type="match status" value="1"/>
</dbReference>
<reference evidence="4" key="1">
    <citation type="journal article" date="2020" name="BMC Genomics">
        <title>Correction to: Identification and distribution of gene clusters required for synthesis of sphingolipid metabolism inhibitors in diverse species of the filamentous fungus Fusarium.</title>
        <authorList>
            <person name="Kim H.S."/>
            <person name="Lohmar J.M."/>
            <person name="Busman M."/>
            <person name="Brown D.W."/>
            <person name="Naumann T.A."/>
            <person name="Divon H.H."/>
            <person name="Lysoe E."/>
            <person name="Uhlig S."/>
            <person name="Proctor R.H."/>
        </authorList>
    </citation>
    <scope>NUCLEOTIDE SEQUENCE</scope>
    <source>
        <strain evidence="4">NRRL 45417</strain>
    </source>
</reference>
<dbReference type="EMBL" id="JABFAI010000155">
    <property type="protein sequence ID" value="KAF4952462.1"/>
    <property type="molecule type" value="Genomic_DNA"/>
</dbReference>
<name>A0A8H4T6U9_9HYPO</name>
<proteinExistence type="predicted"/>
<accession>A0A8H4T6U9</accession>
<dbReference type="Proteomes" id="UP000604273">
    <property type="component" value="Unassembled WGS sequence"/>
</dbReference>
<dbReference type="InterPro" id="IPR056362">
    <property type="entry name" value="AtuA-like_ferredoxin_dom"/>
</dbReference>
<feature type="region of interest" description="Disordered" evidence="2">
    <location>
        <begin position="663"/>
        <end position="688"/>
    </location>
</feature>
<feature type="domain" description="Xylanolytic transcriptional activator regulatory" evidence="3">
    <location>
        <begin position="863"/>
        <end position="936"/>
    </location>
</feature>
<evidence type="ECO:0000256" key="1">
    <source>
        <dbReference type="ARBA" id="ARBA00023242"/>
    </source>
</evidence>
<dbReference type="PANTHER" id="PTHR47585">
    <property type="match status" value="1"/>
</dbReference>
<dbReference type="InterPro" id="IPR007219">
    <property type="entry name" value="XnlR_reg_dom"/>
</dbReference>
<feature type="region of interest" description="Disordered" evidence="2">
    <location>
        <begin position="601"/>
        <end position="622"/>
    </location>
</feature>
<gene>
    <name evidence="4" type="ORF">FGADI_6696</name>
</gene>
<dbReference type="CDD" id="cd12148">
    <property type="entry name" value="fungal_TF_MHR"/>
    <property type="match status" value="1"/>
</dbReference>
<keyword evidence="5" id="KW-1185">Reference proteome</keyword>
<comment type="caution">
    <text evidence="4">The sequence shown here is derived from an EMBL/GenBank/DDBJ whole genome shotgun (WGS) entry which is preliminary data.</text>
</comment>
<evidence type="ECO:0000256" key="2">
    <source>
        <dbReference type="SAM" id="MobiDB-lite"/>
    </source>
</evidence>
<sequence>MTSNKDWRPGEFGVRPVRVANCSGYHGDPAIEMYKQATLGDVDFITGDYLAEVNMANNAEAYARGQHPGYEATALKGVELSIDTIAEKRIKVAINGGALNPEGLAVKVAALVAEKGYDLKVAYVSGDNVLPKLGKHMPQDRENALAHLDSLNDHVTLTSETYIFAKGGDEPREIVSANAYLGAHAIYEAFQHGADIIICGRASDASPVIACAWYWWSWSSTNYDELAGALVAGHLIECSAYVTGGNFAGFDGFDLESFVDPGFPIAEIAQDGSCVITKHEGTGGMVTVDTCKSQLVYELQGNVYINSDVKAYLDDIEMGQVGQDRVRVHGVRGAPPPDTTKLALFYKGGYEMQALFNATGHNFEQKFALLEKQIRFHLGEEKLSHLDFLEFQKIGVPAVNPTNQNSGTVYLRIFAQSTKVEALQAIMMAIGNISLKHYSGFHSSLDLRSAMPRPYLAYYPALWQQAKLEEKFHFVNATGTTESFKATPPPRFEIMEERASYDTKSPTPLDGGLLEVRLGSIALGRSGDKGANLNFGLFVDTQAKWDWLRSYMSLAKVQELLGEDWRSEFSIERVEFPKIFAVHFVVYGILGRGVSSSKRLDGFGKDVDKPDPRQRRSKVLSRNLGGDSIVEADDFDEVNPSSALLSESAVVQTVAHPQLHLQAHHEPHSFTESSPAQTLAATGTSPRDTIVGGDGDMRYFGPPSGISLVSTATPRKSGQHTQESWSKWTHPSIEPLFTKQVMKPLPSWTEAFSLVSEFFTHEHQIFPCFNAPAFMCLLGQQYSGNFPESPAWWVSLNSVLAIAQRRRAEAAQSSEAEDLAWAYASNALAGTWDVLMRSTQLSSVQALLAIAWFFIGTPNPQPSFMLVGCAVRLAHSIGIHVESQDPSVSSAEANLRKKVFWVAICLDRELCLRTGRPPCHDLNAAYVDPPMGSLDETEIVKTVEGHELNLFKGQIQLAGIQSAIYQDLHSSKAPPNGSADSVADLLQRLENWRTESAPSLTSDSAGTREHHGLMRLYFSYYNAVIVVGRAHSLNYWVSPNHPEMSALPSKMRESIEICLNASRSIVCLSKLIPVTWKSFHWDVIPIPMSAVVILCIRALRNPMNAVAISDMRLVGDVMQIFKTLDEAYGNTYLTQVHKVCQELYRKAYSAVQSLNSQLVESISIESPALQASSNASQQESHQTHHTDNTFEFNMDGFEQTMPYPVPMLWDLDTSLWTSII</sequence>
<evidence type="ECO:0000313" key="5">
    <source>
        <dbReference type="Proteomes" id="UP000604273"/>
    </source>
</evidence>
<dbReference type="GO" id="GO:0003677">
    <property type="term" value="F:DNA binding"/>
    <property type="evidence" value="ECO:0007669"/>
    <property type="project" value="InterPro"/>
</dbReference>
<reference evidence="4" key="2">
    <citation type="submission" date="2020-05" db="EMBL/GenBank/DDBJ databases">
        <authorList>
            <person name="Kim H.-S."/>
            <person name="Proctor R.H."/>
            <person name="Brown D.W."/>
        </authorList>
    </citation>
    <scope>NUCLEOTIDE SEQUENCE</scope>
    <source>
        <strain evidence="4">NRRL 45417</strain>
    </source>
</reference>
<dbReference type="SMART" id="SM00906">
    <property type="entry name" value="Fungal_trans"/>
    <property type="match status" value="1"/>
</dbReference>